<feature type="transmembrane region" description="Helical" evidence="4">
    <location>
        <begin position="68"/>
        <end position="87"/>
    </location>
</feature>
<feature type="transmembrane region" description="Helical" evidence="4">
    <location>
        <begin position="209"/>
        <end position="230"/>
    </location>
</feature>
<dbReference type="PRINTS" id="PR00032">
    <property type="entry name" value="HTHARAC"/>
</dbReference>
<evidence type="ECO:0000256" key="3">
    <source>
        <dbReference type="ARBA" id="ARBA00023163"/>
    </source>
</evidence>
<keyword evidence="4" id="KW-1133">Transmembrane helix</keyword>
<feature type="domain" description="HTH araC/xylS-type" evidence="5">
    <location>
        <begin position="275"/>
        <end position="379"/>
    </location>
</feature>
<evidence type="ECO:0000256" key="1">
    <source>
        <dbReference type="ARBA" id="ARBA00023015"/>
    </source>
</evidence>
<organism evidence="6 7">
    <name type="scientific">Flavobacterium defluvii</name>
    <dbReference type="NCBI Taxonomy" id="370979"/>
    <lineage>
        <taxon>Bacteria</taxon>
        <taxon>Pseudomonadati</taxon>
        <taxon>Bacteroidota</taxon>
        <taxon>Flavobacteriia</taxon>
        <taxon>Flavobacteriales</taxon>
        <taxon>Flavobacteriaceae</taxon>
        <taxon>Flavobacterium</taxon>
    </lineage>
</organism>
<protein>
    <submittedName>
        <fullName evidence="6">Transcriptional regulator, AraC family</fullName>
    </submittedName>
</protein>
<dbReference type="InterPro" id="IPR009057">
    <property type="entry name" value="Homeodomain-like_sf"/>
</dbReference>
<dbReference type="PROSITE" id="PS00041">
    <property type="entry name" value="HTH_ARAC_FAMILY_1"/>
    <property type="match status" value="1"/>
</dbReference>
<dbReference type="SUPFAM" id="SSF46689">
    <property type="entry name" value="Homeodomain-like"/>
    <property type="match status" value="1"/>
</dbReference>
<feature type="transmembrane region" description="Helical" evidence="4">
    <location>
        <begin position="99"/>
        <end position="118"/>
    </location>
</feature>
<dbReference type="GO" id="GO:0043565">
    <property type="term" value="F:sequence-specific DNA binding"/>
    <property type="evidence" value="ECO:0007669"/>
    <property type="project" value="InterPro"/>
</dbReference>
<dbReference type="SMART" id="SM00342">
    <property type="entry name" value="HTH_ARAC"/>
    <property type="match status" value="1"/>
</dbReference>
<keyword evidence="4" id="KW-0812">Transmembrane</keyword>
<dbReference type="Proteomes" id="UP000184071">
    <property type="component" value="Unassembled WGS sequence"/>
</dbReference>
<dbReference type="InterPro" id="IPR018062">
    <property type="entry name" value="HTH_AraC-typ_CS"/>
</dbReference>
<dbReference type="RefSeq" id="WP_073413809.1">
    <property type="nucleotide sequence ID" value="NZ_FQWC01000002.1"/>
</dbReference>
<dbReference type="PANTHER" id="PTHR43280">
    <property type="entry name" value="ARAC-FAMILY TRANSCRIPTIONAL REGULATOR"/>
    <property type="match status" value="1"/>
</dbReference>
<dbReference type="PROSITE" id="PS01124">
    <property type="entry name" value="HTH_ARAC_FAMILY_2"/>
    <property type="match status" value="1"/>
</dbReference>
<evidence type="ECO:0000256" key="2">
    <source>
        <dbReference type="ARBA" id="ARBA00023125"/>
    </source>
</evidence>
<dbReference type="EMBL" id="FQWC01000002">
    <property type="protein sequence ID" value="SHG17726.1"/>
    <property type="molecule type" value="Genomic_DNA"/>
</dbReference>
<keyword evidence="1" id="KW-0805">Transcription regulation</keyword>
<reference evidence="7" key="1">
    <citation type="submission" date="2016-11" db="EMBL/GenBank/DDBJ databases">
        <authorList>
            <person name="Varghese N."/>
            <person name="Submissions S."/>
        </authorList>
    </citation>
    <scope>NUCLEOTIDE SEQUENCE [LARGE SCALE GENOMIC DNA]</scope>
    <source>
        <strain evidence="7">DSM 17963</strain>
    </source>
</reference>
<dbReference type="Pfam" id="PF12833">
    <property type="entry name" value="HTH_18"/>
    <property type="match status" value="1"/>
</dbReference>
<keyword evidence="7" id="KW-1185">Reference proteome</keyword>
<dbReference type="Gene3D" id="1.10.10.60">
    <property type="entry name" value="Homeodomain-like"/>
    <property type="match status" value="2"/>
</dbReference>
<dbReference type="GO" id="GO:0003700">
    <property type="term" value="F:DNA-binding transcription factor activity"/>
    <property type="evidence" value="ECO:0007669"/>
    <property type="project" value="InterPro"/>
</dbReference>
<dbReference type="InterPro" id="IPR018060">
    <property type="entry name" value="HTH_AraC"/>
</dbReference>
<feature type="transmembrane region" description="Helical" evidence="4">
    <location>
        <begin position="138"/>
        <end position="159"/>
    </location>
</feature>
<evidence type="ECO:0000313" key="7">
    <source>
        <dbReference type="Proteomes" id="UP000184071"/>
    </source>
</evidence>
<dbReference type="AlphaFoldDB" id="A0A1M5HP38"/>
<evidence type="ECO:0000259" key="5">
    <source>
        <dbReference type="PROSITE" id="PS01124"/>
    </source>
</evidence>
<dbReference type="OrthoDB" id="9779074at2"/>
<sequence>MDKLSFLNGIAWIAVFVSMLLAFFLFTVKTQNKLANRLFAFFFILSAIDLSGFFFYEFLDGQLNIEVFRWTTCLLGMPLFYLFVFAVCYSDFRLQWKHLWHAVPFLAVNLIFVPRFYLAEEIEKIQFFKVHNQMPEMLIFHSIVEFQYVFYIVGVFFILKKYKEIYLENYANTAFSTYMWLFQMTTVFLIAHIIVVLKNLLRYTDFNETFIWANVLVGSIALLITCWFIMKALNNPELFRGINSKLKLAKDILPEVDIKSETANFQNDMITAQIETLRNYMTEKEPYLDPSLTIQELANQINMQVRDLSVLINHHIDQHFFDFVNEYRIQKAMSILKDKSKSRLTVLEILYEVGFNSKSSFNTSFKKYTNLTPTAYRNS</sequence>
<evidence type="ECO:0000313" key="6">
    <source>
        <dbReference type="EMBL" id="SHG17726.1"/>
    </source>
</evidence>
<keyword evidence="3" id="KW-0804">Transcription</keyword>
<keyword evidence="2" id="KW-0238">DNA-binding</keyword>
<gene>
    <name evidence="6" type="ORF">SAMN05443663_10299</name>
</gene>
<proteinExistence type="predicted"/>
<feature type="transmembrane region" description="Helical" evidence="4">
    <location>
        <begin position="180"/>
        <end position="197"/>
    </location>
</feature>
<dbReference type="STRING" id="370979.SAMN05443663_10299"/>
<dbReference type="PANTHER" id="PTHR43280:SF29">
    <property type="entry name" value="ARAC-FAMILY TRANSCRIPTIONAL REGULATOR"/>
    <property type="match status" value="1"/>
</dbReference>
<feature type="transmembrane region" description="Helical" evidence="4">
    <location>
        <begin position="38"/>
        <end position="56"/>
    </location>
</feature>
<accession>A0A1M5HP38</accession>
<feature type="transmembrane region" description="Helical" evidence="4">
    <location>
        <begin position="6"/>
        <end position="26"/>
    </location>
</feature>
<evidence type="ECO:0000256" key="4">
    <source>
        <dbReference type="SAM" id="Phobius"/>
    </source>
</evidence>
<keyword evidence="4" id="KW-0472">Membrane</keyword>
<dbReference type="InterPro" id="IPR020449">
    <property type="entry name" value="Tscrpt_reg_AraC-type_HTH"/>
</dbReference>
<name>A0A1M5HP38_9FLAO</name>